<evidence type="ECO:0000313" key="1">
    <source>
        <dbReference type="EMBL" id="MDT7828475.1"/>
    </source>
</evidence>
<dbReference type="EMBL" id="JAVTTP010000001">
    <property type="protein sequence ID" value="MDT7828475.1"/>
    <property type="molecule type" value="Genomic_DNA"/>
</dbReference>
<evidence type="ECO:0008006" key="3">
    <source>
        <dbReference type="Google" id="ProtNLM"/>
    </source>
</evidence>
<reference evidence="1 2" key="1">
    <citation type="submission" date="2023-09" db="EMBL/GenBank/DDBJ databases">
        <title>Novel taxa isolated from Blanes Bay.</title>
        <authorList>
            <person name="Rey-Velasco X."/>
            <person name="Lucena T."/>
        </authorList>
    </citation>
    <scope>NUCLEOTIDE SEQUENCE [LARGE SCALE GENOMIC DNA]</scope>
    <source>
        <strain evidence="1 2">S334</strain>
    </source>
</reference>
<keyword evidence="2" id="KW-1185">Reference proteome</keyword>
<organism evidence="1 2">
    <name type="scientific">Pricia mediterranea</name>
    <dbReference type="NCBI Taxonomy" id="3076079"/>
    <lineage>
        <taxon>Bacteria</taxon>
        <taxon>Pseudomonadati</taxon>
        <taxon>Bacteroidota</taxon>
        <taxon>Flavobacteriia</taxon>
        <taxon>Flavobacteriales</taxon>
        <taxon>Flavobacteriaceae</taxon>
        <taxon>Pricia</taxon>
    </lineage>
</organism>
<sequence length="336" mass="37094">MDIDAQTLIIGRQKLKRNLQRSLANLRLSKRGSPTLADKNKIKKVAVNTLQRYLKNELDRTRAKTYDWYFFKDGEVTLQIEAIRNNLLQNRYFIVDHAHLPILSLNNFGSTYGRRRVQEFDITCKQIGEIISSSAKQFADMMKITVSAKEDAKIWKAYDAIDEKKIITVTIALPAAIIAAAEAVPLMVMASKSSIFSAMTSSLGGAFTVNMGRQMAFNGGLELGSKYLSGGIANNNWDASNIDIFDVASSSIFGHGGDVFLRSTSDSTCENGYRSTSIEEFSQNIVGCVTFKGSKAFGNSMEIPLEKFSGKSGKATNFGGQFIIQTTVEPSRRKAE</sequence>
<name>A0ABU3L406_9FLAO</name>
<comment type="caution">
    <text evidence="1">The sequence shown here is derived from an EMBL/GenBank/DDBJ whole genome shotgun (WGS) entry which is preliminary data.</text>
</comment>
<proteinExistence type="predicted"/>
<gene>
    <name evidence="1" type="ORF">RQM65_07360</name>
</gene>
<dbReference type="RefSeq" id="WP_314013814.1">
    <property type="nucleotide sequence ID" value="NZ_JAVTTP010000001.1"/>
</dbReference>
<dbReference type="Proteomes" id="UP001250656">
    <property type="component" value="Unassembled WGS sequence"/>
</dbReference>
<protein>
    <recommendedName>
        <fullName evidence="3">DUF4225 domain-containing protein</fullName>
    </recommendedName>
</protein>
<evidence type="ECO:0000313" key="2">
    <source>
        <dbReference type="Proteomes" id="UP001250656"/>
    </source>
</evidence>
<accession>A0ABU3L406</accession>